<evidence type="ECO:0000313" key="3">
    <source>
        <dbReference type="Proteomes" id="UP000655550"/>
    </source>
</evidence>
<evidence type="ECO:0000313" key="2">
    <source>
        <dbReference type="EMBL" id="GGH96613.1"/>
    </source>
</evidence>
<comment type="caution">
    <text evidence="2">The sequence shown here is derived from an EMBL/GenBank/DDBJ whole genome shotgun (WGS) entry which is preliminary data.</text>
</comment>
<evidence type="ECO:0000256" key="1">
    <source>
        <dbReference type="SAM" id="SignalP"/>
    </source>
</evidence>
<dbReference type="EMBL" id="BMDE01000010">
    <property type="protein sequence ID" value="GGH96613.1"/>
    <property type="molecule type" value="Genomic_DNA"/>
</dbReference>
<dbReference type="Proteomes" id="UP000655550">
    <property type="component" value="Unassembled WGS sequence"/>
</dbReference>
<sequence>MGVACMRGLLGWILLVCSALVSAQPALPGEVRLVSEVWPGHTEADGSGLAWDIMRAVFEPAGLRVVVHSEPYMRSIGLVLRGRADAWIGSYAGEIAEAHYPQQAYDADPIVALGLASLSAPSRDTIGQRRLIWVRGYDYQHRLPNVQHFQEIRMRTGILQMLERGYADFYVDALSEVEAVLAESSQAQRYQVVPLLMLPLYPGFQDSPRGRELAELYDRRLLELRADGSLRALFAKWGQPYRLAMP</sequence>
<feature type="signal peptide" evidence="1">
    <location>
        <begin position="1"/>
        <end position="23"/>
    </location>
</feature>
<name>A0ABQ2AW80_9PSED</name>
<feature type="chain" id="PRO_5046456332" description="ABC transporter substrate-binding protein" evidence="1">
    <location>
        <begin position="24"/>
        <end position="246"/>
    </location>
</feature>
<dbReference type="SUPFAM" id="SSF53850">
    <property type="entry name" value="Periplasmic binding protein-like II"/>
    <property type="match status" value="1"/>
</dbReference>
<dbReference type="Gene3D" id="3.40.190.10">
    <property type="entry name" value="Periplasmic binding protein-like II"/>
    <property type="match status" value="2"/>
</dbReference>
<accession>A0ABQ2AW80</accession>
<proteinExistence type="predicted"/>
<evidence type="ECO:0008006" key="4">
    <source>
        <dbReference type="Google" id="ProtNLM"/>
    </source>
</evidence>
<gene>
    <name evidence="2" type="ORF">GCM10007363_28600</name>
</gene>
<keyword evidence="3" id="KW-1185">Reference proteome</keyword>
<organism evidence="2 3">
    <name type="scientific">Pseudomonas fluvialis</name>
    <dbReference type="NCBI Taxonomy" id="1793966"/>
    <lineage>
        <taxon>Bacteria</taxon>
        <taxon>Pseudomonadati</taxon>
        <taxon>Pseudomonadota</taxon>
        <taxon>Gammaproteobacteria</taxon>
        <taxon>Pseudomonadales</taxon>
        <taxon>Pseudomonadaceae</taxon>
        <taxon>Pseudomonas</taxon>
    </lineage>
</organism>
<keyword evidence="1" id="KW-0732">Signal</keyword>
<reference evidence="3" key="1">
    <citation type="journal article" date="2019" name="Int. J. Syst. Evol. Microbiol.">
        <title>The Global Catalogue of Microorganisms (GCM) 10K type strain sequencing project: providing services to taxonomists for standard genome sequencing and annotation.</title>
        <authorList>
            <consortium name="The Broad Institute Genomics Platform"/>
            <consortium name="The Broad Institute Genome Sequencing Center for Infectious Disease"/>
            <person name="Wu L."/>
            <person name="Ma J."/>
        </authorList>
    </citation>
    <scope>NUCLEOTIDE SEQUENCE [LARGE SCALE GENOMIC DNA]</scope>
    <source>
        <strain evidence="3">CCM 8778</strain>
    </source>
</reference>
<protein>
    <recommendedName>
        <fullName evidence="4">ABC transporter substrate-binding protein</fullName>
    </recommendedName>
</protein>